<evidence type="ECO:0000256" key="4">
    <source>
        <dbReference type="ARBA" id="ARBA00005189"/>
    </source>
</evidence>
<dbReference type="InterPro" id="IPR009721">
    <property type="entry name" value="O-acyltransferase_WSD1_C"/>
</dbReference>
<accession>A0A6J1GLZ3</accession>
<evidence type="ECO:0000313" key="13">
    <source>
        <dbReference type="Proteomes" id="UP000504609"/>
    </source>
</evidence>
<evidence type="ECO:0000259" key="11">
    <source>
        <dbReference type="Pfam" id="PF03007"/>
    </source>
</evidence>
<evidence type="ECO:0000256" key="3">
    <source>
        <dbReference type="ARBA" id="ARBA00004771"/>
    </source>
</evidence>
<evidence type="ECO:0000256" key="1">
    <source>
        <dbReference type="ARBA" id="ARBA00004162"/>
    </source>
</evidence>
<keyword evidence="5" id="KW-0808">Transferase</keyword>
<feature type="domain" description="O-acyltransferase WSD1 C-terminal" evidence="12">
    <location>
        <begin position="315"/>
        <end position="461"/>
    </location>
</feature>
<dbReference type="GO" id="GO:0005789">
    <property type="term" value="C:endoplasmic reticulum membrane"/>
    <property type="evidence" value="ECO:0007669"/>
    <property type="project" value="UniProtKB-SubCell"/>
</dbReference>
<protein>
    <submittedName>
        <fullName evidence="14">O-acyltransferase WSD1-like</fullName>
    </submittedName>
</protein>
<dbReference type="InterPro" id="IPR004255">
    <property type="entry name" value="O-acyltransferase_WSD1_N"/>
</dbReference>
<sequence>MEILEDSAAPMSPLSQYFNTSAMCVSVLGFIELEAPISASHAMNIGTHVLIPANPRFSSIMVKEKWFGERKWKMVEVNLEDHIYTPKFPVDLSPYEYDAYFDEYATNTATKPFSQSIPLWEIHVFNYPTTHAPCTLIFKVHHSIADGFCLMNTLLSFLKRADDPSLPLTFPSRKRSKQPENAHDFGRLSHFPACLFLSLRNFLSNFGYSIANTFVEDDPTPIKHEGDSMQLVKPIAISTMTFSLDQIKQIKTKLNARVNDVITGIIFLGIRLYMQEHSPDSWEANSSALILLNTRKAKAYKSVQEMVKTDSDVPWGNRIAFLPVPIPKLMDSTLSTAPLEFVKEAKKNIMLQRSPLSVFMAAKVFDMLKHVTGPEMGAKLFKRKLNNSSTIISNMIGPTEKMALVNRPVKGLYFTVPGVPQSLIITIVSYMGDLRIVFGGEKCFIDLHKLKACVEDAFQRMLIKQDTAIYTPIMLFKSRGVMRYIPS</sequence>
<comment type="pathway">
    <text evidence="4">Lipid metabolism.</text>
</comment>
<comment type="similarity">
    <text evidence="8">In the N-terminal section; belongs to the long-chain O-acyltransferase family.</text>
</comment>
<evidence type="ECO:0000256" key="7">
    <source>
        <dbReference type="ARBA" id="ARBA00023315"/>
    </source>
</evidence>
<evidence type="ECO:0000256" key="9">
    <source>
        <dbReference type="ARBA" id="ARBA00047604"/>
    </source>
</evidence>
<evidence type="ECO:0000256" key="8">
    <source>
        <dbReference type="ARBA" id="ARBA00024360"/>
    </source>
</evidence>
<dbReference type="UniPathway" id="UPA00282"/>
<comment type="catalytic activity">
    <reaction evidence="9">
        <text>a long chain fatty alcohol + a fatty acyl-CoA = a long-chain alcohol wax ester + CoA</text>
        <dbReference type="Rhea" id="RHEA:38443"/>
        <dbReference type="ChEBI" id="CHEBI:17135"/>
        <dbReference type="ChEBI" id="CHEBI:57287"/>
        <dbReference type="ChEBI" id="CHEBI:77636"/>
        <dbReference type="ChEBI" id="CHEBI:235323"/>
        <dbReference type="EC" id="2.3.1.75"/>
    </reaction>
</comment>
<dbReference type="KEGG" id="cmos:111455512"/>
<evidence type="ECO:0000256" key="5">
    <source>
        <dbReference type="ARBA" id="ARBA00022679"/>
    </source>
</evidence>
<evidence type="ECO:0000256" key="2">
    <source>
        <dbReference type="ARBA" id="ARBA00004586"/>
    </source>
</evidence>
<gene>
    <name evidence="14" type="primary">LOC111455512</name>
</gene>
<dbReference type="PANTHER" id="PTHR31650:SF34">
    <property type="entry name" value="O-ACYLTRANSFERASE WSD1-LIKE ISOFORM X1"/>
    <property type="match status" value="1"/>
</dbReference>
<dbReference type="GO" id="GO:0004144">
    <property type="term" value="F:diacylglycerol O-acyltransferase activity"/>
    <property type="evidence" value="ECO:0007669"/>
    <property type="project" value="UniProtKB-EC"/>
</dbReference>
<dbReference type="Proteomes" id="UP000504609">
    <property type="component" value="Unplaced"/>
</dbReference>
<dbReference type="PANTHER" id="PTHR31650">
    <property type="entry name" value="O-ACYLTRANSFERASE (WSD1-LIKE) FAMILY PROTEIN"/>
    <property type="match status" value="1"/>
</dbReference>
<dbReference type="GeneID" id="111455512"/>
<keyword evidence="6" id="KW-0256">Endoplasmic reticulum</keyword>
<dbReference type="GO" id="GO:0047196">
    <property type="term" value="F:long-chain-alcohol O-fatty-acyltransferase activity"/>
    <property type="evidence" value="ECO:0007669"/>
    <property type="project" value="UniProtKB-EC"/>
</dbReference>
<organism evidence="13 14">
    <name type="scientific">Cucurbita moschata</name>
    <name type="common">Winter crookneck squash</name>
    <name type="synonym">Cucurbita pepo var. moschata</name>
    <dbReference type="NCBI Taxonomy" id="3662"/>
    <lineage>
        <taxon>Eukaryota</taxon>
        <taxon>Viridiplantae</taxon>
        <taxon>Streptophyta</taxon>
        <taxon>Embryophyta</taxon>
        <taxon>Tracheophyta</taxon>
        <taxon>Spermatophyta</taxon>
        <taxon>Magnoliopsida</taxon>
        <taxon>eudicotyledons</taxon>
        <taxon>Gunneridae</taxon>
        <taxon>Pentapetalae</taxon>
        <taxon>rosids</taxon>
        <taxon>fabids</taxon>
        <taxon>Cucurbitales</taxon>
        <taxon>Cucurbitaceae</taxon>
        <taxon>Cucurbiteae</taxon>
        <taxon>Cucurbita</taxon>
    </lineage>
</organism>
<comment type="catalytic activity">
    <reaction evidence="10">
        <text>an acyl-CoA + a 1,2-diacyl-sn-glycerol = a triacyl-sn-glycerol + CoA</text>
        <dbReference type="Rhea" id="RHEA:10868"/>
        <dbReference type="ChEBI" id="CHEBI:17815"/>
        <dbReference type="ChEBI" id="CHEBI:57287"/>
        <dbReference type="ChEBI" id="CHEBI:58342"/>
        <dbReference type="ChEBI" id="CHEBI:64615"/>
        <dbReference type="EC" id="2.3.1.20"/>
    </reaction>
</comment>
<feature type="domain" description="O-acyltransferase WSD1-like N-terminal" evidence="11">
    <location>
        <begin position="68"/>
        <end position="262"/>
    </location>
</feature>
<name>A0A6J1GLZ3_CUCMO</name>
<dbReference type="AlphaFoldDB" id="A0A6J1GLZ3"/>
<keyword evidence="13" id="KW-1185">Reference proteome</keyword>
<reference evidence="14" key="1">
    <citation type="submission" date="2025-08" db="UniProtKB">
        <authorList>
            <consortium name="RefSeq"/>
        </authorList>
    </citation>
    <scope>IDENTIFICATION</scope>
    <source>
        <tissue evidence="14">Young leaves</tissue>
    </source>
</reference>
<dbReference type="Pfam" id="PF03007">
    <property type="entry name" value="WS_DGAT_cat"/>
    <property type="match status" value="1"/>
</dbReference>
<dbReference type="InterPro" id="IPR045034">
    <property type="entry name" value="O-acyltransferase_WSD1-like"/>
</dbReference>
<comment type="pathway">
    <text evidence="3">Glycerolipid metabolism; triacylglycerol biosynthesis.</text>
</comment>
<dbReference type="GO" id="GO:0005886">
    <property type="term" value="C:plasma membrane"/>
    <property type="evidence" value="ECO:0007669"/>
    <property type="project" value="UniProtKB-SubCell"/>
</dbReference>
<evidence type="ECO:0000259" key="12">
    <source>
        <dbReference type="Pfam" id="PF06974"/>
    </source>
</evidence>
<dbReference type="GO" id="GO:0019432">
    <property type="term" value="P:triglyceride biosynthetic process"/>
    <property type="evidence" value="ECO:0007669"/>
    <property type="project" value="UniProtKB-UniPathway"/>
</dbReference>
<comment type="subcellular location">
    <subcellularLocation>
        <location evidence="1">Cell membrane</location>
        <topology evidence="1">Single-pass membrane protein</topology>
    </subcellularLocation>
    <subcellularLocation>
        <location evidence="2">Endoplasmic reticulum membrane</location>
    </subcellularLocation>
</comment>
<evidence type="ECO:0000256" key="6">
    <source>
        <dbReference type="ARBA" id="ARBA00022824"/>
    </source>
</evidence>
<proteinExistence type="inferred from homology"/>
<evidence type="ECO:0000256" key="10">
    <source>
        <dbReference type="ARBA" id="ARBA00048109"/>
    </source>
</evidence>
<dbReference type="RefSeq" id="XP_022952997.1">
    <property type="nucleotide sequence ID" value="XM_023097229.1"/>
</dbReference>
<keyword evidence="7" id="KW-0012">Acyltransferase</keyword>
<dbReference type="Pfam" id="PF06974">
    <property type="entry name" value="WS_DGAT_C"/>
    <property type="match status" value="1"/>
</dbReference>
<evidence type="ECO:0000313" key="14">
    <source>
        <dbReference type="RefSeq" id="XP_022952997.1"/>
    </source>
</evidence>